<evidence type="ECO:0008006" key="3">
    <source>
        <dbReference type="Google" id="ProtNLM"/>
    </source>
</evidence>
<proteinExistence type="predicted"/>
<dbReference type="Proteomes" id="UP000436006">
    <property type="component" value="Unassembled WGS sequence"/>
</dbReference>
<comment type="caution">
    <text evidence="1">The sequence shown here is derived from an EMBL/GenBank/DDBJ whole genome shotgun (WGS) entry which is preliminary data.</text>
</comment>
<reference evidence="1 2" key="1">
    <citation type="submission" date="2019-12" db="EMBL/GenBank/DDBJ databases">
        <title>Spirosoma sp. HMF4905 genome sequencing and assembly.</title>
        <authorList>
            <person name="Kang H."/>
            <person name="Cha I."/>
            <person name="Kim H."/>
            <person name="Joh K."/>
        </authorList>
    </citation>
    <scope>NUCLEOTIDE SEQUENCE [LARGE SCALE GENOMIC DNA]</scope>
    <source>
        <strain evidence="1 2">HMF4905</strain>
    </source>
</reference>
<evidence type="ECO:0000313" key="2">
    <source>
        <dbReference type="Proteomes" id="UP000436006"/>
    </source>
</evidence>
<protein>
    <recommendedName>
        <fullName evidence="3">DUF3168 domain-containing protein</fullName>
    </recommendedName>
</protein>
<gene>
    <name evidence="1" type="ORF">GO755_30465</name>
</gene>
<dbReference type="EMBL" id="WPIN01000015">
    <property type="protein sequence ID" value="MVM34395.1"/>
    <property type="molecule type" value="Genomic_DNA"/>
</dbReference>
<dbReference type="Gene3D" id="3.30.2000.30">
    <property type="match status" value="1"/>
</dbReference>
<accession>A0A7K1SKU0</accession>
<organism evidence="1 2">
    <name type="scientific">Spirosoma arboris</name>
    <dbReference type="NCBI Taxonomy" id="2682092"/>
    <lineage>
        <taxon>Bacteria</taxon>
        <taxon>Pseudomonadati</taxon>
        <taxon>Bacteroidota</taxon>
        <taxon>Cytophagia</taxon>
        <taxon>Cytophagales</taxon>
        <taxon>Cytophagaceae</taxon>
        <taxon>Spirosoma</taxon>
    </lineage>
</organism>
<dbReference type="RefSeq" id="WP_157589215.1">
    <property type="nucleotide sequence ID" value="NZ_WPIN01000015.1"/>
</dbReference>
<evidence type="ECO:0000313" key="1">
    <source>
        <dbReference type="EMBL" id="MVM34395.1"/>
    </source>
</evidence>
<dbReference type="AlphaFoldDB" id="A0A7K1SKU0"/>
<keyword evidence="2" id="KW-1185">Reference proteome</keyword>
<name>A0A7K1SKU0_9BACT</name>
<dbReference type="InterPro" id="IPR053745">
    <property type="entry name" value="Viral_Tail_Comp_sf"/>
</dbReference>
<sequence>MKDAGFPLQKAYFSLLTGLVYGDIELGFYSVKAPDDAQKPYVIIGPWIGRPDNSKYTFGQNGEIILDVVTEFFGNDWSRQPAAEITDLITERLLPEPTSTILDVNGFDVVLTLIGPVQDIDLTTERGTLVRKLITVTHSLNQL</sequence>